<gene>
    <name evidence="1" type="ORF">HNQ40_003176</name>
</gene>
<dbReference type="GO" id="GO:0061693">
    <property type="term" value="F:alpha-D-ribose 1-methylphosphonate 5-triphosphate synthase activity"/>
    <property type="evidence" value="ECO:0007669"/>
    <property type="project" value="UniProtKB-EC"/>
</dbReference>
<protein>
    <submittedName>
        <fullName evidence="1">Alpha-D-ribose 1-methylphosphonate 5-triphosphate synthase subunit PhnH</fullName>
        <ecNumber evidence="1">2.7.8.37</ecNumber>
    </submittedName>
</protein>
<proteinExistence type="predicted"/>
<sequence>MMTLDPIWQPPLQQRVYRALLEAHSFPGRVIDLPVELGDQPATLAVLATLLDTSTSFCDADGLISPEDQLRLEAPSATADDADFVLFQADLAPPDGFKPRLGDVYHPHEGATLVLGGRSIVEGHTRFELSGPGVESTQPLNLTGFDTAWFAQREQWISAYPTGVDLILCDASRITAIPRTTMMRSLIEAPSTEGGRA</sequence>
<keyword evidence="1" id="KW-0808">Transferase</keyword>
<evidence type="ECO:0000313" key="1">
    <source>
        <dbReference type="EMBL" id="MBB6431370.1"/>
    </source>
</evidence>
<dbReference type="Pfam" id="PF05845">
    <property type="entry name" value="PhnH"/>
    <property type="match status" value="1"/>
</dbReference>
<comment type="caution">
    <text evidence="1">The sequence shown here is derived from an EMBL/GenBank/DDBJ whole genome shotgun (WGS) entry which is preliminary data.</text>
</comment>
<dbReference type="Gene3D" id="3.40.50.11310">
    <property type="entry name" value="Bacterial phosphonate metabolism protein PhnH"/>
    <property type="match status" value="1"/>
</dbReference>
<reference evidence="1 2" key="1">
    <citation type="submission" date="2020-08" db="EMBL/GenBank/DDBJ databases">
        <title>Genomic Encyclopedia of Type Strains, Phase IV (KMG-IV): sequencing the most valuable type-strain genomes for metagenomic binning, comparative biology and taxonomic classification.</title>
        <authorList>
            <person name="Goeker M."/>
        </authorList>
    </citation>
    <scope>NUCLEOTIDE SEQUENCE [LARGE SCALE GENOMIC DNA]</scope>
    <source>
        <strain evidence="1 2">DSM 103725</strain>
    </source>
</reference>
<keyword evidence="2" id="KW-1185">Reference proteome</keyword>
<dbReference type="AlphaFoldDB" id="A0A7X0LLC9"/>
<dbReference type="EMBL" id="JACHGY010000001">
    <property type="protein sequence ID" value="MBB6431370.1"/>
    <property type="molecule type" value="Genomic_DNA"/>
</dbReference>
<dbReference type="GO" id="GO:0019634">
    <property type="term" value="P:organic phosphonate metabolic process"/>
    <property type="evidence" value="ECO:0007669"/>
    <property type="project" value="InterPro"/>
</dbReference>
<evidence type="ECO:0000313" key="2">
    <source>
        <dbReference type="Proteomes" id="UP000541810"/>
    </source>
</evidence>
<dbReference type="InterPro" id="IPR008772">
    <property type="entry name" value="Phosphonate_metab_PhnH"/>
</dbReference>
<organism evidence="1 2">
    <name type="scientific">Algisphaera agarilytica</name>
    <dbReference type="NCBI Taxonomy" id="1385975"/>
    <lineage>
        <taxon>Bacteria</taxon>
        <taxon>Pseudomonadati</taxon>
        <taxon>Planctomycetota</taxon>
        <taxon>Phycisphaerae</taxon>
        <taxon>Phycisphaerales</taxon>
        <taxon>Phycisphaeraceae</taxon>
        <taxon>Algisphaera</taxon>
    </lineage>
</organism>
<dbReference type="SUPFAM" id="SSF159709">
    <property type="entry name" value="PhnH-like"/>
    <property type="match status" value="1"/>
</dbReference>
<dbReference type="InterPro" id="IPR038058">
    <property type="entry name" value="PhnH-like_sp"/>
</dbReference>
<name>A0A7X0LLC9_9BACT</name>
<dbReference type="NCBIfam" id="TIGR03292">
    <property type="entry name" value="PhnH_redo"/>
    <property type="match status" value="1"/>
</dbReference>
<accession>A0A7X0LLC9</accession>
<dbReference type="Proteomes" id="UP000541810">
    <property type="component" value="Unassembled WGS sequence"/>
</dbReference>
<dbReference type="EC" id="2.7.8.37" evidence="1"/>
<dbReference type="PIRSF" id="PIRSF020680">
    <property type="entry name" value="PhnH"/>
    <property type="match status" value="1"/>
</dbReference>